<proteinExistence type="predicted"/>
<reference evidence="5 6" key="1">
    <citation type="submission" date="2024-05" db="EMBL/GenBank/DDBJ databases">
        <title>Long read based assembly of the Candida bracarensis genome reveals expanded adhesin content.</title>
        <authorList>
            <person name="Marcet-Houben M."/>
            <person name="Ksiezopolska E."/>
            <person name="Gabaldon T."/>
        </authorList>
    </citation>
    <scope>NUCLEOTIDE SEQUENCE [LARGE SCALE GENOMIC DNA]</scope>
    <source>
        <strain evidence="5 6">CBM6</strain>
    </source>
</reference>
<keyword evidence="1 2" id="KW-0694">RNA-binding</keyword>
<feature type="compositionally biased region" description="Basic and acidic residues" evidence="3">
    <location>
        <begin position="134"/>
        <end position="143"/>
    </location>
</feature>
<dbReference type="SMART" id="SM00715">
    <property type="entry name" value="LA"/>
    <property type="match status" value="1"/>
</dbReference>
<protein>
    <submittedName>
        <fullName evidence="5">RNA-binding protein SRO9</fullName>
    </submittedName>
</protein>
<dbReference type="InterPro" id="IPR036388">
    <property type="entry name" value="WH-like_DNA-bd_sf"/>
</dbReference>
<evidence type="ECO:0000256" key="2">
    <source>
        <dbReference type="PROSITE-ProRule" id="PRU00332"/>
    </source>
</evidence>
<evidence type="ECO:0000313" key="6">
    <source>
        <dbReference type="Proteomes" id="UP001623330"/>
    </source>
</evidence>
<dbReference type="InterPro" id="IPR006630">
    <property type="entry name" value="La_HTH"/>
</dbReference>
<feature type="compositionally biased region" description="Low complexity" evidence="3">
    <location>
        <begin position="177"/>
        <end position="192"/>
    </location>
</feature>
<evidence type="ECO:0000259" key="4">
    <source>
        <dbReference type="PROSITE" id="PS50961"/>
    </source>
</evidence>
<evidence type="ECO:0000313" key="5">
    <source>
        <dbReference type="EMBL" id="KAL3234258.1"/>
    </source>
</evidence>
<sequence length="447" mass="50184">MSTEVAAQPIAEEPKKVVKKELIPAPAPVNSPWKAAASTGDADAEMHVAELLDASRKRKNKSPQPAMKSSINTKWVPIQVSITVSSNANNSNNNRKSNNSNRKGGRSAPKRTSSFPPQGANNNNSQVKGNAKPTQREHKDQARRPQRTSSTKKVEAQVEGVAAEDKKAEESTPVPAEEQINNQEEQTQTEQQSKPYQNNNRRRFNNSPHQHQNKQFRAGPSSGSSFNSHRQHQNGQQSSGRYNKYSNRGNSSHRPHYNRHYNRPMAKIQQSFYPMQPVMMAINNVARQIEYYFSDENLAKDEYLKSKLSKDGYAPLELIAKFYRLVNMSFGGDANIILAALREIVQNPAATVEVATGAEQIMSEEGVTLSPLSPYFIRAKEFSKWVPETIENNFIAEKTLTEGSLDSFMVQMPTQQERNVEHPSNEEEQTTSQTEEVKDDQTLKESN</sequence>
<dbReference type="Pfam" id="PF05383">
    <property type="entry name" value="La"/>
    <property type="match status" value="1"/>
</dbReference>
<dbReference type="PROSITE" id="PS50961">
    <property type="entry name" value="HTH_LA"/>
    <property type="match status" value="1"/>
</dbReference>
<dbReference type="PANTHER" id="PTHR22792">
    <property type="entry name" value="LUPUS LA PROTEIN-RELATED"/>
    <property type="match status" value="1"/>
</dbReference>
<dbReference type="EMBL" id="JBEVYD010000003">
    <property type="protein sequence ID" value="KAL3234258.1"/>
    <property type="molecule type" value="Genomic_DNA"/>
</dbReference>
<feature type="region of interest" description="Disordered" evidence="3">
    <location>
        <begin position="50"/>
        <end position="259"/>
    </location>
</feature>
<feature type="compositionally biased region" description="Basic and acidic residues" evidence="3">
    <location>
        <begin position="435"/>
        <end position="447"/>
    </location>
</feature>
<feature type="compositionally biased region" description="Low complexity" evidence="3">
    <location>
        <begin position="85"/>
        <end position="102"/>
    </location>
</feature>
<dbReference type="PANTHER" id="PTHR22792:SF132">
    <property type="entry name" value="LA-RELATED PROTEIN 1"/>
    <property type="match status" value="1"/>
</dbReference>
<evidence type="ECO:0000256" key="3">
    <source>
        <dbReference type="SAM" id="MobiDB-lite"/>
    </source>
</evidence>
<dbReference type="SUPFAM" id="SSF46785">
    <property type="entry name" value="Winged helix' DNA-binding domain"/>
    <property type="match status" value="1"/>
</dbReference>
<dbReference type="Gene3D" id="1.10.10.10">
    <property type="entry name" value="Winged helix-like DNA-binding domain superfamily/Winged helix DNA-binding domain"/>
    <property type="match status" value="1"/>
</dbReference>
<feature type="compositionally biased region" description="Polar residues" evidence="3">
    <location>
        <begin position="110"/>
        <end position="128"/>
    </location>
</feature>
<dbReference type="InterPro" id="IPR036390">
    <property type="entry name" value="WH_DNA-bd_sf"/>
</dbReference>
<accession>A0ABR4NYH7</accession>
<evidence type="ECO:0000256" key="1">
    <source>
        <dbReference type="ARBA" id="ARBA00022884"/>
    </source>
</evidence>
<organism evidence="5 6">
    <name type="scientific">Nakaseomyces bracarensis</name>
    <dbReference type="NCBI Taxonomy" id="273131"/>
    <lineage>
        <taxon>Eukaryota</taxon>
        <taxon>Fungi</taxon>
        <taxon>Dikarya</taxon>
        <taxon>Ascomycota</taxon>
        <taxon>Saccharomycotina</taxon>
        <taxon>Saccharomycetes</taxon>
        <taxon>Saccharomycetales</taxon>
        <taxon>Saccharomycetaceae</taxon>
        <taxon>Nakaseomyces</taxon>
    </lineage>
</organism>
<name>A0ABR4NYH7_9SACH</name>
<dbReference type="Proteomes" id="UP001623330">
    <property type="component" value="Unassembled WGS sequence"/>
</dbReference>
<comment type="caution">
    <text evidence="5">The sequence shown here is derived from an EMBL/GenBank/DDBJ whole genome shotgun (WGS) entry which is preliminary data.</text>
</comment>
<feature type="domain" description="HTH La-type RNA-binding" evidence="4">
    <location>
        <begin position="275"/>
        <end position="371"/>
    </location>
</feature>
<feature type="region of interest" description="Disordered" evidence="3">
    <location>
        <begin position="414"/>
        <end position="447"/>
    </location>
</feature>
<feature type="compositionally biased region" description="Polar residues" evidence="3">
    <location>
        <begin position="193"/>
        <end position="250"/>
    </location>
</feature>
<gene>
    <name evidence="5" type="ORF">RNJ44_03020</name>
</gene>
<dbReference type="InterPro" id="IPR045180">
    <property type="entry name" value="La_dom_prot"/>
</dbReference>
<dbReference type="CDD" id="cd07323">
    <property type="entry name" value="LAM"/>
    <property type="match status" value="1"/>
</dbReference>
<keyword evidence="6" id="KW-1185">Reference proteome</keyword>